<comment type="caution">
    <text evidence="5">The sequence shown here is derived from an EMBL/GenBank/DDBJ whole genome shotgun (WGS) entry which is preliminary data.</text>
</comment>
<dbReference type="SMART" id="SM00382">
    <property type="entry name" value="AAA"/>
    <property type="match status" value="1"/>
</dbReference>
<dbReference type="InterPro" id="IPR003593">
    <property type="entry name" value="AAA+_ATPase"/>
</dbReference>
<protein>
    <recommendedName>
        <fullName evidence="3">AAA+ ATPase domain-containing protein</fullName>
    </recommendedName>
</protein>
<feature type="domain" description="AAA+ ATPase" evidence="3">
    <location>
        <begin position="46"/>
        <end position="224"/>
    </location>
</feature>
<dbReference type="InterPro" id="IPR027417">
    <property type="entry name" value="P-loop_NTPase"/>
</dbReference>
<evidence type="ECO:0000313" key="4">
    <source>
        <dbReference type="EMBL" id="HGE65899.1"/>
    </source>
</evidence>
<name>A0A7C4S6B4_9EURY</name>
<dbReference type="InterPro" id="IPR009788">
    <property type="entry name" value="GvpD_P-loop"/>
</dbReference>
<dbReference type="Pfam" id="PF07088">
    <property type="entry name" value="GvpD_P-loop"/>
    <property type="match status" value="1"/>
</dbReference>
<evidence type="ECO:0000313" key="6">
    <source>
        <dbReference type="EMBL" id="HHF48817.1"/>
    </source>
</evidence>
<keyword evidence="2" id="KW-0067">ATP-binding</keyword>
<evidence type="ECO:0000256" key="1">
    <source>
        <dbReference type="ARBA" id="ARBA00022741"/>
    </source>
</evidence>
<accession>A0A7C4S6B4</accession>
<dbReference type="SUPFAM" id="SSF52540">
    <property type="entry name" value="P-loop containing nucleoside triphosphate hydrolases"/>
    <property type="match status" value="1"/>
</dbReference>
<keyword evidence="1" id="KW-0547">Nucleotide-binding</keyword>
<sequence length="442" mass="50665">MVYKPYGEVHHDLMMMRKGFYTMRIRNLMVCGNIPQEVLNFFSDTDGKTLLVKGPPGSGKTVFALTLLHAMGGNGVYLSTRVDPGTLYSQIPWIRDEISPENILDATQSERPSKVPGVRPLKYTDVPDFLKAVYIRIEKMTNPIVIIDSWDAVAFYTGYYEPTERQKLEHNICDFARRANIKIIFIVEYIEQQPLDYLVDGVITITVESIEDRRVRKMYIQKLRGTPILHPVYLYTLADGIFRAFEPFRKPKIVSATPPAPIPDFNDRMSTGIRQLDELIGGYGRFNLFEGDHLPFEILMQNMMINAANNGRSVVFVSERQPDFFRDVLSLVRDPNLVKVVENVKSLESVMENAKAPACIVYFDEFEENFKDIYNLCKDAFIFVVTSDESVCKELQPISSTYLKTKVLYGVPCFYGVKPWTNLYVLNVRSEKYPEVSLSQVI</sequence>
<evidence type="ECO:0000313" key="5">
    <source>
        <dbReference type="EMBL" id="HGU59969.1"/>
    </source>
</evidence>
<dbReference type="PANTHER" id="PTHR43637">
    <property type="entry name" value="UPF0273 PROTEIN TM_0370"/>
    <property type="match status" value="1"/>
</dbReference>
<dbReference type="PANTHER" id="PTHR43637:SF2">
    <property type="entry name" value="PROTEIN GVPD 1"/>
    <property type="match status" value="1"/>
</dbReference>
<dbReference type="EMBL" id="DRUC01000100">
    <property type="protein sequence ID" value="HHF48817.1"/>
    <property type="molecule type" value="Genomic_DNA"/>
</dbReference>
<proteinExistence type="predicted"/>
<dbReference type="AlphaFoldDB" id="A0A7C4S6B4"/>
<evidence type="ECO:0000256" key="2">
    <source>
        <dbReference type="ARBA" id="ARBA00022840"/>
    </source>
</evidence>
<gene>
    <name evidence="6" type="ORF">ENL48_06785</name>
    <name evidence="5" type="ORF">ENT89_07545</name>
    <name evidence="4" type="ORF">ENX77_02045</name>
</gene>
<reference evidence="5" key="1">
    <citation type="journal article" date="2020" name="mSystems">
        <title>Genome- and Community-Level Interaction Insights into Carbon Utilization and Element Cycling Functions of Hydrothermarchaeota in Hydrothermal Sediment.</title>
        <authorList>
            <person name="Zhou Z."/>
            <person name="Liu Y."/>
            <person name="Xu W."/>
            <person name="Pan J."/>
            <person name="Luo Z.H."/>
            <person name="Li M."/>
        </authorList>
    </citation>
    <scope>NUCLEOTIDE SEQUENCE [LARGE SCALE GENOMIC DNA]</scope>
    <source>
        <strain evidence="6">SpSt-10</strain>
        <strain evidence="5">SpSt-62</strain>
        <strain evidence="4">SpSt-97</strain>
    </source>
</reference>
<evidence type="ECO:0000259" key="3">
    <source>
        <dbReference type="SMART" id="SM00382"/>
    </source>
</evidence>
<organism evidence="5">
    <name type="scientific">Geoglobus ahangari</name>
    <dbReference type="NCBI Taxonomy" id="113653"/>
    <lineage>
        <taxon>Archaea</taxon>
        <taxon>Methanobacteriati</taxon>
        <taxon>Methanobacteriota</taxon>
        <taxon>Archaeoglobi</taxon>
        <taxon>Archaeoglobales</taxon>
        <taxon>Archaeoglobaceae</taxon>
        <taxon>Geoglobus</taxon>
    </lineage>
</organism>
<dbReference type="EMBL" id="DTAK01000067">
    <property type="protein sequence ID" value="HGU59969.1"/>
    <property type="molecule type" value="Genomic_DNA"/>
</dbReference>
<dbReference type="Gene3D" id="3.40.50.300">
    <property type="entry name" value="P-loop containing nucleotide triphosphate hydrolases"/>
    <property type="match status" value="1"/>
</dbReference>
<dbReference type="EMBL" id="DTPI01000009">
    <property type="protein sequence ID" value="HGE65899.1"/>
    <property type="molecule type" value="Genomic_DNA"/>
</dbReference>
<dbReference type="GO" id="GO:0005524">
    <property type="term" value="F:ATP binding"/>
    <property type="evidence" value="ECO:0007669"/>
    <property type="project" value="UniProtKB-KW"/>
</dbReference>